<dbReference type="PROSITE" id="PS51720">
    <property type="entry name" value="G_AIG1"/>
    <property type="match status" value="1"/>
</dbReference>
<organism evidence="5 6">
    <name type="scientific">Astyanax mexicanus</name>
    <name type="common">Blind cave fish</name>
    <name type="synonym">Astyanax fasciatus mexicanus</name>
    <dbReference type="NCBI Taxonomy" id="7994"/>
    <lineage>
        <taxon>Eukaryota</taxon>
        <taxon>Metazoa</taxon>
        <taxon>Chordata</taxon>
        <taxon>Craniata</taxon>
        <taxon>Vertebrata</taxon>
        <taxon>Euteleostomi</taxon>
        <taxon>Actinopterygii</taxon>
        <taxon>Neopterygii</taxon>
        <taxon>Teleostei</taxon>
        <taxon>Ostariophysi</taxon>
        <taxon>Characiformes</taxon>
        <taxon>Characoidei</taxon>
        <taxon>Acestrorhamphidae</taxon>
        <taxon>Acestrorhamphinae</taxon>
        <taxon>Astyanax</taxon>
    </lineage>
</organism>
<dbReference type="PANTHER" id="PTHR10903">
    <property type="entry name" value="GTPASE, IMAP FAMILY MEMBER-RELATED"/>
    <property type="match status" value="1"/>
</dbReference>
<evidence type="ECO:0000256" key="2">
    <source>
        <dbReference type="ARBA" id="ARBA00022741"/>
    </source>
</evidence>
<dbReference type="Proteomes" id="UP000694621">
    <property type="component" value="Unplaced"/>
</dbReference>
<dbReference type="InterPro" id="IPR006703">
    <property type="entry name" value="G_AIG1"/>
</dbReference>
<dbReference type="GO" id="GO:0005525">
    <property type="term" value="F:GTP binding"/>
    <property type="evidence" value="ECO:0007669"/>
    <property type="project" value="UniProtKB-KW"/>
</dbReference>
<dbReference type="Pfam" id="PF04548">
    <property type="entry name" value="AIG1"/>
    <property type="match status" value="1"/>
</dbReference>
<evidence type="ECO:0000259" key="4">
    <source>
        <dbReference type="PROSITE" id="PS51720"/>
    </source>
</evidence>
<reference evidence="5" key="1">
    <citation type="submission" date="2025-08" db="UniProtKB">
        <authorList>
            <consortium name="Ensembl"/>
        </authorList>
    </citation>
    <scope>IDENTIFICATION</scope>
</reference>
<evidence type="ECO:0000313" key="6">
    <source>
        <dbReference type="Proteomes" id="UP000694621"/>
    </source>
</evidence>
<dbReference type="AlphaFoldDB" id="A0A8B9JDU0"/>
<dbReference type="InterPro" id="IPR027417">
    <property type="entry name" value="P-loop_NTPase"/>
</dbReference>
<protein>
    <recommendedName>
        <fullName evidence="4">AIG1-type G domain-containing protein</fullName>
    </recommendedName>
</protein>
<evidence type="ECO:0000313" key="5">
    <source>
        <dbReference type="Ensembl" id="ENSAMXP00005020105.1"/>
    </source>
</evidence>
<dbReference type="SUPFAM" id="SSF52540">
    <property type="entry name" value="P-loop containing nucleoside triphosphate hydrolases"/>
    <property type="match status" value="1"/>
</dbReference>
<dbReference type="Ensembl" id="ENSAMXT00005022215.1">
    <property type="protein sequence ID" value="ENSAMXP00005020105.1"/>
    <property type="gene ID" value="ENSAMXG00005010418.1"/>
</dbReference>
<keyword evidence="2" id="KW-0547">Nucleotide-binding</keyword>
<comment type="similarity">
    <text evidence="1">Belongs to the TRAFAC class TrmE-Era-EngA-EngB-Septin-like GTPase superfamily. AIG1/Toc34/Toc159-like paraseptin GTPase family. IAN subfamily.</text>
</comment>
<sequence length="286" mass="32943">MQSAAKQSSMQQRKIAECLISVVDTPGWSATSSENTKEIVNSVSLCPPGPHAFIIVVSAKERFTNEDQEALKKLMANFGERVWSHTLVLFTSGDWLKNKPIEEYIECEGNALKWLVNNCESRYHVFDNWRAGSQVKHLQIKLEELVVRNKGEHFKSEEKKGRLQEMFSRPKTLTVDEWNKREEELIQKMLKAFWVNSDDDSKTPNQEKDGSFNIIPPTFGEDTLSEAGSSCTIEPYSKVREWLRKGQWRRTSSGYGTESISTGFNEDEDLNQEHIQEVDYLDEYSF</sequence>
<feature type="domain" description="AIG1-type G" evidence="4">
    <location>
        <begin position="1"/>
        <end position="176"/>
    </location>
</feature>
<evidence type="ECO:0000256" key="3">
    <source>
        <dbReference type="ARBA" id="ARBA00023134"/>
    </source>
</evidence>
<evidence type="ECO:0000256" key="1">
    <source>
        <dbReference type="ARBA" id="ARBA00008535"/>
    </source>
</evidence>
<dbReference type="InterPro" id="IPR045058">
    <property type="entry name" value="GIMA/IAN/Toc"/>
</dbReference>
<dbReference type="PANTHER" id="PTHR10903:SF107">
    <property type="entry name" value="GTPASE IMAP FAMILY MEMBER 4-LIKE-RELATED"/>
    <property type="match status" value="1"/>
</dbReference>
<accession>A0A8B9JDU0</accession>
<name>A0A8B9JDU0_ASTMX</name>
<dbReference type="Gene3D" id="3.40.50.300">
    <property type="entry name" value="P-loop containing nucleotide triphosphate hydrolases"/>
    <property type="match status" value="1"/>
</dbReference>
<keyword evidence="3" id="KW-0342">GTP-binding</keyword>
<proteinExistence type="inferred from homology"/>